<feature type="transmembrane region" description="Helical" evidence="1">
    <location>
        <begin position="105"/>
        <end position="129"/>
    </location>
</feature>
<organism evidence="2 3">
    <name type="scientific">Tritrichomonas musculus</name>
    <dbReference type="NCBI Taxonomy" id="1915356"/>
    <lineage>
        <taxon>Eukaryota</taxon>
        <taxon>Metamonada</taxon>
        <taxon>Parabasalia</taxon>
        <taxon>Tritrichomonadida</taxon>
        <taxon>Tritrichomonadidae</taxon>
        <taxon>Tritrichomonas</taxon>
    </lineage>
</organism>
<accession>A0ABR2K0Y4</accession>
<keyword evidence="1" id="KW-0812">Transmembrane</keyword>
<sequence length="264" mass="31042">MIYKNDQETNIFFDYIEKDGEYSDGEIMEQGFDQFIIEDFLELEEKSAVISYIFHHTKRTQFDNNDTNKILQRIIQLDEIHENIVIALIKFINTHDLSKDANYDLFAEILITNFQVTNLFLIVLASLIITSEKMIVKSEFISSLLESDNIYTEEFWIFCICYRKIEMNFKSNSLIQIGMIETISIFLQNYGQNPTISIKMVQNVFKVLLSILEIESIPLFLKKYHNIIDAAHYFKEILVECCIFLLLFDENDIILDSIPFSINL</sequence>
<proteinExistence type="predicted"/>
<dbReference type="EMBL" id="JAPFFF010000008">
    <property type="protein sequence ID" value="KAK8884759.1"/>
    <property type="molecule type" value="Genomic_DNA"/>
</dbReference>
<keyword evidence="3" id="KW-1185">Reference proteome</keyword>
<keyword evidence="1" id="KW-1133">Transmembrane helix</keyword>
<name>A0ABR2K0Y4_9EUKA</name>
<reference evidence="2 3" key="1">
    <citation type="submission" date="2024-04" db="EMBL/GenBank/DDBJ databases">
        <title>Tritrichomonas musculus Genome.</title>
        <authorList>
            <person name="Alves-Ferreira E."/>
            <person name="Grigg M."/>
            <person name="Lorenzi H."/>
            <person name="Galac M."/>
        </authorList>
    </citation>
    <scope>NUCLEOTIDE SEQUENCE [LARGE SCALE GENOMIC DNA]</scope>
    <source>
        <strain evidence="2 3">EAF2021</strain>
    </source>
</reference>
<comment type="caution">
    <text evidence="2">The sequence shown here is derived from an EMBL/GenBank/DDBJ whole genome shotgun (WGS) entry which is preliminary data.</text>
</comment>
<evidence type="ECO:0000313" key="3">
    <source>
        <dbReference type="Proteomes" id="UP001470230"/>
    </source>
</evidence>
<protein>
    <submittedName>
        <fullName evidence="2">Uncharacterized protein</fullName>
    </submittedName>
</protein>
<keyword evidence="1" id="KW-0472">Membrane</keyword>
<evidence type="ECO:0000256" key="1">
    <source>
        <dbReference type="SAM" id="Phobius"/>
    </source>
</evidence>
<dbReference type="Proteomes" id="UP001470230">
    <property type="component" value="Unassembled WGS sequence"/>
</dbReference>
<evidence type="ECO:0000313" key="2">
    <source>
        <dbReference type="EMBL" id="KAK8884759.1"/>
    </source>
</evidence>
<gene>
    <name evidence="2" type="ORF">M9Y10_043879</name>
</gene>